<dbReference type="EMBL" id="CM023488">
    <property type="protein sequence ID" value="KAH6923366.1"/>
    <property type="molecule type" value="Genomic_DNA"/>
</dbReference>
<protein>
    <submittedName>
        <fullName evidence="1">Uncharacterized protein</fullName>
    </submittedName>
</protein>
<reference evidence="1" key="1">
    <citation type="submission" date="2020-05" db="EMBL/GenBank/DDBJ databases">
        <title>Large-scale comparative analyses of tick genomes elucidate their genetic diversity and vector capacities.</title>
        <authorList>
            <person name="Jia N."/>
            <person name="Wang J."/>
            <person name="Shi W."/>
            <person name="Du L."/>
            <person name="Sun Y."/>
            <person name="Zhan W."/>
            <person name="Jiang J."/>
            <person name="Wang Q."/>
            <person name="Zhang B."/>
            <person name="Ji P."/>
            <person name="Sakyi L.B."/>
            <person name="Cui X."/>
            <person name="Yuan T."/>
            <person name="Jiang B."/>
            <person name="Yang W."/>
            <person name="Lam T.T.-Y."/>
            <person name="Chang Q."/>
            <person name="Ding S."/>
            <person name="Wang X."/>
            <person name="Zhu J."/>
            <person name="Ruan X."/>
            <person name="Zhao L."/>
            <person name="Wei J."/>
            <person name="Que T."/>
            <person name="Du C."/>
            <person name="Cheng J."/>
            <person name="Dai P."/>
            <person name="Han X."/>
            <person name="Huang E."/>
            <person name="Gao Y."/>
            <person name="Liu J."/>
            <person name="Shao H."/>
            <person name="Ye R."/>
            <person name="Li L."/>
            <person name="Wei W."/>
            <person name="Wang X."/>
            <person name="Wang C."/>
            <person name="Yang T."/>
            <person name="Huo Q."/>
            <person name="Li W."/>
            <person name="Guo W."/>
            <person name="Chen H."/>
            <person name="Zhou L."/>
            <person name="Ni X."/>
            <person name="Tian J."/>
            <person name="Zhou Y."/>
            <person name="Sheng Y."/>
            <person name="Liu T."/>
            <person name="Pan Y."/>
            <person name="Xia L."/>
            <person name="Li J."/>
            <person name="Zhao F."/>
            <person name="Cao W."/>
        </authorList>
    </citation>
    <scope>NUCLEOTIDE SEQUENCE</scope>
    <source>
        <strain evidence="1">Hyas-2018</strain>
    </source>
</reference>
<comment type="caution">
    <text evidence="1">The sequence shown here is derived from an EMBL/GenBank/DDBJ whole genome shotgun (WGS) entry which is preliminary data.</text>
</comment>
<proteinExistence type="predicted"/>
<gene>
    <name evidence="1" type="ORF">HPB50_000493</name>
</gene>
<dbReference type="Proteomes" id="UP000821845">
    <property type="component" value="Chromosome 8"/>
</dbReference>
<evidence type="ECO:0000313" key="1">
    <source>
        <dbReference type="EMBL" id="KAH6923366.1"/>
    </source>
</evidence>
<keyword evidence="2" id="KW-1185">Reference proteome</keyword>
<sequence length="99" mass="10632">MAGMTVEQAPEHKCSCKNALSRRQSVGGSYYNASILEAASRAAVVRESANNGGQRMKWTGPPPQSVPARLHLRSPRPSSGELFQYSSVQQHAASYGGKN</sequence>
<name>A0ACB7RNI7_HYAAI</name>
<evidence type="ECO:0000313" key="2">
    <source>
        <dbReference type="Proteomes" id="UP000821845"/>
    </source>
</evidence>
<organism evidence="1 2">
    <name type="scientific">Hyalomma asiaticum</name>
    <name type="common">Tick</name>
    <dbReference type="NCBI Taxonomy" id="266040"/>
    <lineage>
        <taxon>Eukaryota</taxon>
        <taxon>Metazoa</taxon>
        <taxon>Ecdysozoa</taxon>
        <taxon>Arthropoda</taxon>
        <taxon>Chelicerata</taxon>
        <taxon>Arachnida</taxon>
        <taxon>Acari</taxon>
        <taxon>Parasitiformes</taxon>
        <taxon>Ixodida</taxon>
        <taxon>Ixodoidea</taxon>
        <taxon>Ixodidae</taxon>
        <taxon>Hyalomminae</taxon>
        <taxon>Hyalomma</taxon>
    </lineage>
</organism>
<accession>A0ACB7RNI7</accession>